<name>H5XHK1_9PSEU</name>
<dbReference type="PANTHER" id="PTHR43712:SF2">
    <property type="entry name" value="O-METHYLTRANSFERASE CICE"/>
    <property type="match status" value="1"/>
</dbReference>
<organism evidence="6 7">
    <name type="scientific">Saccharomonospora cyanea NA-134</name>
    <dbReference type="NCBI Taxonomy" id="882082"/>
    <lineage>
        <taxon>Bacteria</taxon>
        <taxon>Bacillati</taxon>
        <taxon>Actinomycetota</taxon>
        <taxon>Actinomycetes</taxon>
        <taxon>Pseudonocardiales</taxon>
        <taxon>Pseudonocardiaceae</taxon>
        <taxon>Saccharomonospora</taxon>
    </lineage>
</organism>
<feature type="domain" description="O-methyltransferase dimerisation" evidence="5">
    <location>
        <begin position="33"/>
        <end position="100"/>
    </location>
</feature>
<dbReference type="GO" id="GO:0032259">
    <property type="term" value="P:methylation"/>
    <property type="evidence" value="ECO:0007669"/>
    <property type="project" value="UniProtKB-KW"/>
</dbReference>
<dbReference type="PROSITE" id="PS51683">
    <property type="entry name" value="SAM_OMT_II"/>
    <property type="match status" value="1"/>
</dbReference>
<dbReference type="Gene3D" id="1.10.10.10">
    <property type="entry name" value="Winged helix-like DNA-binding domain superfamily/Winged helix DNA-binding domain"/>
    <property type="match status" value="1"/>
</dbReference>
<evidence type="ECO:0000256" key="1">
    <source>
        <dbReference type="ARBA" id="ARBA00022603"/>
    </source>
</evidence>
<dbReference type="PIRSF" id="PIRSF005739">
    <property type="entry name" value="O-mtase"/>
    <property type="match status" value="1"/>
</dbReference>
<dbReference type="STRING" id="882082.SaccyDRAFT_2835"/>
<proteinExistence type="predicted"/>
<evidence type="ECO:0000259" key="4">
    <source>
        <dbReference type="Pfam" id="PF00891"/>
    </source>
</evidence>
<dbReference type="HOGENOM" id="CLU_005533_12_0_11"/>
<dbReference type="Gene3D" id="3.40.50.150">
    <property type="entry name" value="Vaccinia Virus protein VP39"/>
    <property type="match status" value="1"/>
</dbReference>
<dbReference type="eggNOG" id="COG0500">
    <property type="taxonomic scope" value="Bacteria"/>
</dbReference>
<accession>H5XHK1</accession>
<dbReference type="GO" id="GO:0046983">
    <property type="term" value="F:protein dimerization activity"/>
    <property type="evidence" value="ECO:0007669"/>
    <property type="project" value="InterPro"/>
</dbReference>
<evidence type="ECO:0000256" key="3">
    <source>
        <dbReference type="ARBA" id="ARBA00022691"/>
    </source>
</evidence>
<dbReference type="InterPro" id="IPR012967">
    <property type="entry name" value="COMT_dimerisation"/>
</dbReference>
<dbReference type="Pfam" id="PF08100">
    <property type="entry name" value="Dimerisation"/>
    <property type="match status" value="1"/>
</dbReference>
<reference evidence="6 7" key="1">
    <citation type="submission" date="2011-11" db="EMBL/GenBank/DDBJ databases">
        <title>The Noncontiguous Finished sequence of Saccharomonospora cyanea NA-134.</title>
        <authorList>
            <consortium name="US DOE Joint Genome Institute"/>
            <person name="Lucas S."/>
            <person name="Han J."/>
            <person name="Lapidus A."/>
            <person name="Cheng J.-F."/>
            <person name="Goodwin L."/>
            <person name="Pitluck S."/>
            <person name="Peters L."/>
            <person name="Ovchinnikova G."/>
            <person name="Lu M."/>
            <person name="Detter J.C."/>
            <person name="Han C."/>
            <person name="Tapia R."/>
            <person name="Land M."/>
            <person name="Hauser L."/>
            <person name="Kyrpides N."/>
            <person name="Ivanova N."/>
            <person name="Pagani I."/>
            <person name="Brambilla E.-M."/>
            <person name="Klenk H.-P."/>
            <person name="Woyke T."/>
        </authorList>
    </citation>
    <scope>NUCLEOTIDE SEQUENCE [LARGE SCALE GENOMIC DNA]</scope>
    <source>
        <strain evidence="6 7">NA-134</strain>
    </source>
</reference>
<dbReference type="AlphaFoldDB" id="H5XHK1"/>
<dbReference type="InterPro" id="IPR001077">
    <property type="entry name" value="COMT_C"/>
</dbReference>
<evidence type="ECO:0000313" key="7">
    <source>
        <dbReference type="Proteomes" id="UP000002791"/>
    </source>
</evidence>
<dbReference type="Pfam" id="PF00891">
    <property type="entry name" value="Methyltransf_2"/>
    <property type="match status" value="1"/>
</dbReference>
<feature type="domain" description="O-methyltransferase C-terminal" evidence="4">
    <location>
        <begin position="124"/>
        <end position="331"/>
    </location>
</feature>
<dbReference type="PANTHER" id="PTHR43712">
    <property type="entry name" value="PUTATIVE (AFU_ORTHOLOGUE AFUA_4G14580)-RELATED"/>
    <property type="match status" value="1"/>
</dbReference>
<protein>
    <submittedName>
        <fullName evidence="6">O-methyltransferase</fullName>
    </submittedName>
</protein>
<evidence type="ECO:0000313" key="6">
    <source>
        <dbReference type="EMBL" id="EHR61681.1"/>
    </source>
</evidence>
<dbReference type="CDD" id="cd02440">
    <property type="entry name" value="AdoMet_MTases"/>
    <property type="match status" value="1"/>
</dbReference>
<dbReference type="SUPFAM" id="SSF53335">
    <property type="entry name" value="S-adenosyl-L-methionine-dependent methyltransferases"/>
    <property type="match status" value="1"/>
</dbReference>
<keyword evidence="2 6" id="KW-0808">Transferase</keyword>
<dbReference type="InterPro" id="IPR036390">
    <property type="entry name" value="WH_DNA-bd_sf"/>
</dbReference>
<sequence length="350" mass="38531">MKSPAGSEATEARSRNPRFDVPSVMRLTELADIVVPFAIRVACELRIADELADGPRTVDEIARSVGADPRALLRLLRALTARGIFTEVEPGLFGHTALSEPLRDDHPLSMREAYPLIPADIQAWSRFDVSVRTGGSAFEHVHGQGYWEHMAERPEEAHRFDGTQRAATRLELRTILPAYDGWATIGSLVDAGGGNGAFLAGILRRFRDTHGTLLDLPHVVAGADEVLRAAGVRDRCTVVGGSFFDEIPQGADAYLLKRVLYHWDDDHARTLLSNLRSAMRPDSRLLLLEPVAEPGDELNAGKLYDLILLTMAGGGLRSLEEIEALLDKSGLRLARVVRTMMFPMMEIVPR</sequence>
<dbReference type="GO" id="GO:0008171">
    <property type="term" value="F:O-methyltransferase activity"/>
    <property type="evidence" value="ECO:0007669"/>
    <property type="project" value="InterPro"/>
</dbReference>
<dbReference type="EMBL" id="CM001440">
    <property type="protein sequence ID" value="EHR61681.1"/>
    <property type="molecule type" value="Genomic_DNA"/>
</dbReference>
<evidence type="ECO:0000259" key="5">
    <source>
        <dbReference type="Pfam" id="PF08100"/>
    </source>
</evidence>
<gene>
    <name evidence="6" type="ORF">SaccyDRAFT_2835</name>
</gene>
<dbReference type="Proteomes" id="UP000002791">
    <property type="component" value="Chromosome"/>
</dbReference>
<keyword evidence="7" id="KW-1185">Reference proteome</keyword>
<dbReference type="InterPro" id="IPR016461">
    <property type="entry name" value="COMT-like"/>
</dbReference>
<dbReference type="SUPFAM" id="SSF46785">
    <property type="entry name" value="Winged helix' DNA-binding domain"/>
    <property type="match status" value="1"/>
</dbReference>
<keyword evidence="1 6" id="KW-0489">Methyltransferase</keyword>
<dbReference type="InterPro" id="IPR029063">
    <property type="entry name" value="SAM-dependent_MTases_sf"/>
</dbReference>
<dbReference type="InterPro" id="IPR036388">
    <property type="entry name" value="WH-like_DNA-bd_sf"/>
</dbReference>
<keyword evidence="3" id="KW-0949">S-adenosyl-L-methionine</keyword>
<dbReference type="Gene3D" id="1.10.287.1350">
    <property type="match status" value="1"/>
</dbReference>
<evidence type="ECO:0000256" key="2">
    <source>
        <dbReference type="ARBA" id="ARBA00022679"/>
    </source>
</evidence>